<keyword evidence="1" id="KW-0472">Membrane</keyword>
<keyword evidence="1" id="KW-0812">Transmembrane</keyword>
<evidence type="ECO:0000256" key="1">
    <source>
        <dbReference type="SAM" id="Phobius"/>
    </source>
</evidence>
<organism evidence="2 3">
    <name type="scientific">Nemorincola caseinilytica</name>
    <dbReference type="NCBI Taxonomy" id="2054315"/>
    <lineage>
        <taxon>Bacteria</taxon>
        <taxon>Pseudomonadati</taxon>
        <taxon>Bacteroidota</taxon>
        <taxon>Chitinophagia</taxon>
        <taxon>Chitinophagales</taxon>
        <taxon>Chitinophagaceae</taxon>
        <taxon>Nemorincola</taxon>
    </lineage>
</organism>
<reference evidence="3" key="1">
    <citation type="journal article" date="2019" name="Int. J. Syst. Evol. Microbiol.">
        <title>The Global Catalogue of Microorganisms (GCM) 10K type strain sequencing project: providing services to taxonomists for standard genome sequencing and annotation.</title>
        <authorList>
            <consortium name="The Broad Institute Genomics Platform"/>
            <consortium name="The Broad Institute Genome Sequencing Center for Infectious Disease"/>
            <person name="Wu L."/>
            <person name="Ma J."/>
        </authorList>
    </citation>
    <scope>NUCLEOTIDE SEQUENCE [LARGE SCALE GENOMIC DNA]</scope>
    <source>
        <strain evidence="3">JCM 32105</strain>
    </source>
</reference>
<keyword evidence="3" id="KW-1185">Reference proteome</keyword>
<dbReference type="RefSeq" id="WP_345076970.1">
    <property type="nucleotide sequence ID" value="NZ_BAABFA010000001.1"/>
</dbReference>
<accession>A0ABP8N1M9</accession>
<name>A0ABP8N1M9_9BACT</name>
<sequence length="58" mass="6218">MNWRIIAGLVLLIVGIRVMYIAINASGGKAWSVGFGGAIWITVGTFLIVKAMISKPQN</sequence>
<dbReference type="Proteomes" id="UP001500067">
    <property type="component" value="Unassembled WGS sequence"/>
</dbReference>
<evidence type="ECO:0000313" key="3">
    <source>
        <dbReference type="Proteomes" id="UP001500067"/>
    </source>
</evidence>
<feature type="transmembrane region" description="Helical" evidence="1">
    <location>
        <begin position="5"/>
        <end position="23"/>
    </location>
</feature>
<gene>
    <name evidence="2" type="ORF">GCM10023093_01340</name>
</gene>
<comment type="caution">
    <text evidence="2">The sequence shown here is derived from an EMBL/GenBank/DDBJ whole genome shotgun (WGS) entry which is preliminary data.</text>
</comment>
<protein>
    <submittedName>
        <fullName evidence="2">Uncharacterized protein</fullName>
    </submittedName>
</protein>
<evidence type="ECO:0000313" key="2">
    <source>
        <dbReference type="EMBL" id="GAA4459764.1"/>
    </source>
</evidence>
<keyword evidence="1" id="KW-1133">Transmembrane helix</keyword>
<feature type="transmembrane region" description="Helical" evidence="1">
    <location>
        <begin position="29"/>
        <end position="49"/>
    </location>
</feature>
<proteinExistence type="predicted"/>
<dbReference type="EMBL" id="BAABFA010000001">
    <property type="protein sequence ID" value="GAA4459764.1"/>
    <property type="molecule type" value="Genomic_DNA"/>
</dbReference>